<feature type="compositionally biased region" description="Acidic residues" evidence="1">
    <location>
        <begin position="230"/>
        <end position="241"/>
    </location>
</feature>
<evidence type="ECO:0000313" key="3">
    <source>
        <dbReference type="Proteomes" id="UP000184513"/>
    </source>
</evidence>
<reference evidence="2 3" key="1">
    <citation type="submission" date="2016-11" db="EMBL/GenBank/DDBJ databases">
        <authorList>
            <person name="Jaros S."/>
            <person name="Januszkiewicz K."/>
            <person name="Wedrychowicz H."/>
        </authorList>
    </citation>
    <scope>NUCLEOTIDE SEQUENCE [LARGE SCALE GENOMIC DNA]</scope>
    <source>
        <strain evidence="2 3">CGMCC 1.6102</strain>
    </source>
</reference>
<dbReference type="Proteomes" id="UP000184513">
    <property type="component" value="Unassembled WGS sequence"/>
</dbReference>
<protein>
    <submittedName>
        <fullName evidence="2">Uncharacterized protein</fullName>
    </submittedName>
</protein>
<dbReference type="AlphaFoldDB" id="A0A1M7Q506"/>
<feature type="region of interest" description="Disordered" evidence="1">
    <location>
        <begin position="218"/>
        <end position="247"/>
    </location>
</feature>
<dbReference type="OrthoDB" id="1100725at2"/>
<proteinExistence type="predicted"/>
<evidence type="ECO:0000256" key="1">
    <source>
        <dbReference type="SAM" id="MobiDB-lite"/>
    </source>
</evidence>
<dbReference type="RefSeq" id="WP_073096542.1">
    <property type="nucleotide sequence ID" value="NZ_FRCY01000014.1"/>
</dbReference>
<gene>
    <name evidence="2" type="ORF">SAMN04488057_11421</name>
</gene>
<name>A0A1M7Q506_9BACT</name>
<keyword evidence="3" id="KW-1185">Reference proteome</keyword>
<sequence length="352" mass="40666">MAVYKILDQAYIDRYSGDFSRKICDEYFTDRQYIGGQEIIQLTACSQLNLMVIKILFESWQEQMDTMARNPYFDYGDHAVKEALVRFMNTLSRAIKIRREDFEPLLEKALSLTLHLGADPVGFFLQDWDEPEGKPGGYFKEQKKYIKWHVPVWQSVASALAENPETPRWEEELQDSFEKNSSTLSSAHSLFEPLNEKVPIDPNKMWTDKKVAPWEENAHEPAADPVAEPTDAEQPEVDEPDKGEGTVATEIDPALAWAKFESEEYTYMKGSVRNLRESLGINQRIMFTKRLFQGNQDLLDQAMDELDQADSFFDAVNLMNQSFVQPLKWDASSDEVQELLQLLFRKFDGEED</sequence>
<evidence type="ECO:0000313" key="2">
    <source>
        <dbReference type="EMBL" id="SHN25416.1"/>
    </source>
</evidence>
<accession>A0A1M7Q506</accession>
<dbReference type="EMBL" id="FRCY01000014">
    <property type="protein sequence ID" value="SHN25416.1"/>
    <property type="molecule type" value="Genomic_DNA"/>
</dbReference>
<organism evidence="2 3">
    <name type="scientific">Cyclobacterium lianum</name>
    <dbReference type="NCBI Taxonomy" id="388280"/>
    <lineage>
        <taxon>Bacteria</taxon>
        <taxon>Pseudomonadati</taxon>
        <taxon>Bacteroidota</taxon>
        <taxon>Cytophagia</taxon>
        <taxon>Cytophagales</taxon>
        <taxon>Cyclobacteriaceae</taxon>
        <taxon>Cyclobacterium</taxon>
    </lineage>
</organism>
<dbReference type="STRING" id="388280.SAMN04488057_11421"/>